<keyword evidence="7" id="KW-0436">Ligase</keyword>
<accession>A0AA42FLM6</accession>
<comment type="caution">
    <text evidence="7">The sequence shown here is derived from an EMBL/GenBank/DDBJ whole genome shotgun (WGS) entry which is preliminary data.</text>
</comment>
<comment type="subcellular location">
    <subcellularLocation>
        <location evidence="1">Membrane</location>
        <topology evidence="1">Multi-pass membrane protein</topology>
    </subcellularLocation>
</comment>
<feature type="transmembrane region" description="Helical" evidence="5">
    <location>
        <begin position="21"/>
        <end position="38"/>
    </location>
</feature>
<feature type="transmembrane region" description="Helical" evidence="5">
    <location>
        <begin position="218"/>
        <end position="234"/>
    </location>
</feature>
<feature type="transmembrane region" description="Helical" evidence="5">
    <location>
        <begin position="67"/>
        <end position="88"/>
    </location>
</feature>
<sequence>MKNFFLESKKIQQSIHKYSPTIIFILCIISIILLPYKPNITSKIFNLTGIISIIIALIYPKYYLRSNILIISIPLFLIGLSNLAWVELYKTDDSIYKNVYYGYFQMGKIAIFCSFILLFTNKQKKSIIINKLYVFSAFIIQIGIFSYAIYQAFYLHYPRVELSFSNASNATGAAYSIIFLSIYTQAVFLQSKLKFNYSFYFLSLVLTYLIIILTETRAGILLYPFVSILIFILYSNKVKTVNKKKFVLPFLIILSCILVFKDTISSRMTQASHEIVLYIEEGKKSSVGDRLAMIKAGIYSSSDNLFWQSAEERNSKIITLAKADKSLQGARNHFHAHLHNDLIETLSTKGWVNGILLTLAFYFAIIFYALKYSKNPFLLGFSISLIILGFSDTLIISTQVSLSWCLALILILSYQYNQQTAINET</sequence>
<dbReference type="Pfam" id="PF04932">
    <property type="entry name" value="Wzy_C"/>
    <property type="match status" value="1"/>
</dbReference>
<feature type="transmembrane region" description="Helical" evidence="5">
    <location>
        <begin position="195"/>
        <end position="212"/>
    </location>
</feature>
<keyword evidence="3 5" id="KW-1133">Transmembrane helix</keyword>
<feature type="transmembrane region" description="Helical" evidence="5">
    <location>
        <begin position="170"/>
        <end position="188"/>
    </location>
</feature>
<feature type="transmembrane region" description="Helical" evidence="5">
    <location>
        <begin position="132"/>
        <end position="150"/>
    </location>
</feature>
<proteinExistence type="predicted"/>
<dbReference type="RefSeq" id="WP_208325130.1">
    <property type="nucleotide sequence ID" value="NZ_JARRYG010000007.1"/>
</dbReference>
<evidence type="ECO:0000256" key="5">
    <source>
        <dbReference type="SAM" id="Phobius"/>
    </source>
</evidence>
<protein>
    <submittedName>
        <fullName evidence="7">O-antigen ligase family protein</fullName>
    </submittedName>
</protein>
<feature type="transmembrane region" description="Helical" evidence="5">
    <location>
        <begin position="377"/>
        <end position="395"/>
    </location>
</feature>
<evidence type="ECO:0000256" key="3">
    <source>
        <dbReference type="ARBA" id="ARBA00022989"/>
    </source>
</evidence>
<keyword evidence="4 5" id="KW-0472">Membrane</keyword>
<feature type="domain" description="O-antigen ligase-related" evidence="6">
    <location>
        <begin position="203"/>
        <end position="356"/>
    </location>
</feature>
<dbReference type="PANTHER" id="PTHR37422">
    <property type="entry name" value="TEICHURONIC ACID BIOSYNTHESIS PROTEIN TUAE"/>
    <property type="match status" value="1"/>
</dbReference>
<evidence type="ECO:0000313" key="8">
    <source>
        <dbReference type="Proteomes" id="UP001156701"/>
    </source>
</evidence>
<evidence type="ECO:0000256" key="4">
    <source>
        <dbReference type="ARBA" id="ARBA00023136"/>
    </source>
</evidence>
<gene>
    <name evidence="7" type="ORF">P7V44_08435</name>
</gene>
<feature type="transmembrane region" description="Helical" evidence="5">
    <location>
        <begin position="401"/>
        <end position="417"/>
    </location>
</feature>
<dbReference type="EMBL" id="JARRYG010000007">
    <property type="protein sequence ID" value="MDG4696265.1"/>
    <property type="molecule type" value="Genomic_DNA"/>
</dbReference>
<dbReference type="InterPro" id="IPR007016">
    <property type="entry name" value="O-antigen_ligase-rel_domated"/>
</dbReference>
<organism evidence="7 8">
    <name type="scientific">Providencia huashanensis</name>
    <dbReference type="NCBI Taxonomy" id="3037798"/>
    <lineage>
        <taxon>Bacteria</taxon>
        <taxon>Pseudomonadati</taxon>
        <taxon>Pseudomonadota</taxon>
        <taxon>Gammaproteobacteria</taxon>
        <taxon>Enterobacterales</taxon>
        <taxon>Morganellaceae</taxon>
        <taxon>Providencia</taxon>
    </lineage>
</organism>
<dbReference type="GO" id="GO:0016874">
    <property type="term" value="F:ligase activity"/>
    <property type="evidence" value="ECO:0007669"/>
    <property type="project" value="UniProtKB-KW"/>
</dbReference>
<feature type="transmembrane region" description="Helical" evidence="5">
    <location>
        <begin position="44"/>
        <end position="60"/>
    </location>
</feature>
<evidence type="ECO:0000256" key="1">
    <source>
        <dbReference type="ARBA" id="ARBA00004141"/>
    </source>
</evidence>
<dbReference type="InterPro" id="IPR051533">
    <property type="entry name" value="WaaL-like"/>
</dbReference>
<dbReference type="GO" id="GO:0016020">
    <property type="term" value="C:membrane"/>
    <property type="evidence" value="ECO:0007669"/>
    <property type="project" value="UniProtKB-SubCell"/>
</dbReference>
<feature type="transmembrane region" description="Helical" evidence="5">
    <location>
        <begin position="100"/>
        <end position="120"/>
    </location>
</feature>
<evidence type="ECO:0000259" key="6">
    <source>
        <dbReference type="Pfam" id="PF04932"/>
    </source>
</evidence>
<dbReference type="Proteomes" id="UP001156701">
    <property type="component" value="Unassembled WGS sequence"/>
</dbReference>
<name>A0AA42FLM6_9GAMM</name>
<dbReference type="AlphaFoldDB" id="A0AA42FLM6"/>
<evidence type="ECO:0000313" key="7">
    <source>
        <dbReference type="EMBL" id="MDG4696265.1"/>
    </source>
</evidence>
<keyword evidence="2 5" id="KW-0812">Transmembrane</keyword>
<feature type="transmembrane region" description="Helical" evidence="5">
    <location>
        <begin position="351"/>
        <end position="370"/>
    </location>
</feature>
<reference evidence="7" key="1">
    <citation type="submission" date="2023-03" db="EMBL/GenBank/DDBJ databases">
        <title>a new species belonging to Providencia genus.</title>
        <authorList>
            <person name="Yang W."/>
            <person name="Hu F."/>
            <person name="Shen S."/>
            <person name="Ding L."/>
            <person name="Yin D."/>
        </authorList>
    </citation>
    <scope>NUCLEOTIDE SEQUENCE</scope>
    <source>
        <strain evidence="7">CRE-3FA-0001</strain>
    </source>
</reference>
<dbReference type="PANTHER" id="PTHR37422:SF17">
    <property type="entry name" value="O-ANTIGEN LIGASE"/>
    <property type="match status" value="1"/>
</dbReference>
<evidence type="ECO:0000256" key="2">
    <source>
        <dbReference type="ARBA" id="ARBA00022692"/>
    </source>
</evidence>
<feature type="transmembrane region" description="Helical" evidence="5">
    <location>
        <begin position="246"/>
        <end position="264"/>
    </location>
</feature>